<organism evidence="2 3">
    <name type="scientific">Tectimicrobiota bacterium</name>
    <dbReference type="NCBI Taxonomy" id="2528274"/>
    <lineage>
        <taxon>Bacteria</taxon>
        <taxon>Pseudomonadati</taxon>
        <taxon>Nitrospinota/Tectimicrobiota group</taxon>
        <taxon>Candidatus Tectimicrobiota</taxon>
    </lineage>
</organism>
<evidence type="ECO:0000259" key="1">
    <source>
        <dbReference type="Pfam" id="PF19502"/>
    </source>
</evidence>
<dbReference type="Proteomes" id="UP000741360">
    <property type="component" value="Unassembled WGS sequence"/>
</dbReference>
<comment type="caution">
    <text evidence="2">The sequence shown here is derived from an EMBL/GenBank/DDBJ whole genome shotgun (WGS) entry which is preliminary data.</text>
</comment>
<evidence type="ECO:0000313" key="2">
    <source>
        <dbReference type="EMBL" id="MBI3014767.1"/>
    </source>
</evidence>
<name>A0A932M0D5_UNCTE</name>
<evidence type="ECO:0000313" key="3">
    <source>
        <dbReference type="Proteomes" id="UP000741360"/>
    </source>
</evidence>
<sequence>MTAQEIFRRIAEVLDQAGIPYMLTGSFASSYHGVPRATQDIDIVISATPDQLRSLVRLLPDSEYYVDLEAVLDAQRRQTQFNLVDLATGWKVDLIIRKSRPFSSAEFDRRTAIDFQGLRLFIASAEDVIVSKLEWAKLGQSERQIEDVSGILRIRWGELDRAYIERWVRDLDLQSQWEAACRTAGVAV</sequence>
<dbReference type="InterPro" id="IPR045792">
    <property type="entry name" value="DUF6036"/>
</dbReference>
<feature type="domain" description="DUF6036" evidence="1">
    <location>
        <begin position="8"/>
        <end position="165"/>
    </location>
</feature>
<dbReference type="Pfam" id="PF19502">
    <property type="entry name" value="DUF6036"/>
    <property type="match status" value="1"/>
</dbReference>
<dbReference type="Gene3D" id="3.30.460.40">
    <property type="match status" value="1"/>
</dbReference>
<dbReference type="AlphaFoldDB" id="A0A932M0D5"/>
<gene>
    <name evidence="2" type="ORF">HYY65_06860</name>
</gene>
<proteinExistence type="predicted"/>
<dbReference type="SUPFAM" id="SSF81301">
    <property type="entry name" value="Nucleotidyltransferase"/>
    <property type="match status" value="1"/>
</dbReference>
<reference evidence="2" key="1">
    <citation type="submission" date="2020-07" db="EMBL/GenBank/DDBJ databases">
        <title>Huge and variable diversity of episymbiotic CPR bacteria and DPANN archaea in groundwater ecosystems.</title>
        <authorList>
            <person name="He C.Y."/>
            <person name="Keren R."/>
            <person name="Whittaker M."/>
            <person name="Farag I.F."/>
            <person name="Doudna J."/>
            <person name="Cate J.H.D."/>
            <person name="Banfield J.F."/>
        </authorList>
    </citation>
    <scope>NUCLEOTIDE SEQUENCE</scope>
    <source>
        <strain evidence="2">NC_groundwater_717_Ag_S-0.2um_59_8</strain>
    </source>
</reference>
<dbReference type="InterPro" id="IPR043519">
    <property type="entry name" value="NT_sf"/>
</dbReference>
<accession>A0A932M0D5</accession>
<protein>
    <recommendedName>
        <fullName evidence="1">DUF6036 domain-containing protein</fullName>
    </recommendedName>
</protein>
<dbReference type="EMBL" id="JACPSX010000124">
    <property type="protein sequence ID" value="MBI3014767.1"/>
    <property type="molecule type" value="Genomic_DNA"/>
</dbReference>